<dbReference type="Proteomes" id="UP001371456">
    <property type="component" value="Unassembled WGS sequence"/>
</dbReference>
<reference evidence="1 2" key="1">
    <citation type="submission" date="2024-02" db="EMBL/GenBank/DDBJ databases">
        <title>de novo genome assembly of Solanum bulbocastanum strain 11H21.</title>
        <authorList>
            <person name="Hosaka A.J."/>
        </authorList>
    </citation>
    <scope>NUCLEOTIDE SEQUENCE [LARGE SCALE GENOMIC DNA]</scope>
    <source>
        <tissue evidence="1">Young leaves</tissue>
    </source>
</reference>
<name>A0AAN8Y7J6_SOLBU</name>
<keyword evidence="2" id="KW-1185">Reference proteome</keyword>
<dbReference type="AlphaFoldDB" id="A0AAN8Y7J6"/>
<gene>
    <name evidence="1" type="ORF">RDI58_020073</name>
</gene>
<evidence type="ECO:0000313" key="2">
    <source>
        <dbReference type="Proteomes" id="UP001371456"/>
    </source>
</evidence>
<organism evidence="1 2">
    <name type="scientific">Solanum bulbocastanum</name>
    <name type="common">Wild potato</name>
    <dbReference type="NCBI Taxonomy" id="147425"/>
    <lineage>
        <taxon>Eukaryota</taxon>
        <taxon>Viridiplantae</taxon>
        <taxon>Streptophyta</taxon>
        <taxon>Embryophyta</taxon>
        <taxon>Tracheophyta</taxon>
        <taxon>Spermatophyta</taxon>
        <taxon>Magnoliopsida</taxon>
        <taxon>eudicotyledons</taxon>
        <taxon>Gunneridae</taxon>
        <taxon>Pentapetalae</taxon>
        <taxon>asterids</taxon>
        <taxon>lamiids</taxon>
        <taxon>Solanales</taxon>
        <taxon>Solanaceae</taxon>
        <taxon>Solanoideae</taxon>
        <taxon>Solaneae</taxon>
        <taxon>Solanum</taxon>
    </lineage>
</organism>
<evidence type="ECO:0000313" key="1">
    <source>
        <dbReference type="EMBL" id="KAK6782277.1"/>
    </source>
</evidence>
<accession>A0AAN8Y7J6</accession>
<comment type="caution">
    <text evidence="1">The sequence shown here is derived from an EMBL/GenBank/DDBJ whole genome shotgun (WGS) entry which is preliminary data.</text>
</comment>
<sequence>MTFGHKVEACWNFEVEAQEEPNFQEVQEEVNKKRRSNIKPKQPRYNWKTKGIAKKDGPTTSTLIVDRRKIDEPANVTISAHVSDANDTFSIYLTIVYAKNGNQNRVELWRDLIQIGSDVEGLVSM</sequence>
<proteinExistence type="predicted"/>
<protein>
    <submittedName>
        <fullName evidence="1">Uncharacterized protein</fullName>
    </submittedName>
</protein>
<dbReference type="EMBL" id="JBANQN010000008">
    <property type="protein sequence ID" value="KAK6782277.1"/>
    <property type="molecule type" value="Genomic_DNA"/>
</dbReference>